<evidence type="ECO:0000256" key="2">
    <source>
        <dbReference type="ARBA" id="ARBA00023015"/>
    </source>
</evidence>
<dbReference type="PANTHER" id="PTHR30146">
    <property type="entry name" value="LACI-RELATED TRANSCRIPTIONAL REPRESSOR"/>
    <property type="match status" value="1"/>
</dbReference>
<keyword evidence="4" id="KW-0804">Transcription</keyword>
<sequence length="324" mass="35868">MAKLEDVAKLANVSKTTVSRVLNHRGYLSQKTIDRVHAAMRELNYRPNVIAQQLYKNQTNLIGILLPTVANPFFGEVTLELERRLYQLGYKVLIGNSMNDPSKEADYLEQLLNKQVDGLIVGTHNQGIQEYQNLNLPIVSIDRIVNGDIPTVASDNYAGGRLATERLIERGAQKIIHINGPQSLPITAARRREAYEDVMNAHHLTPLTYEVDFNIAETVKKQKLAQILAAHPDVEGIFASNDTDAALLMQLAAERGLRIPEDLLLIGYDGTKLVRELVPQLTTVIQPVDQIAATAVKVLQERIAGQPTKAEYILPVQLSVGTTA</sequence>
<dbReference type="EMBL" id="JBHLZY010000022">
    <property type="protein sequence ID" value="MFB9769986.1"/>
    <property type="molecule type" value="Genomic_DNA"/>
</dbReference>
<dbReference type="PROSITE" id="PS00356">
    <property type="entry name" value="HTH_LACI_1"/>
    <property type="match status" value="1"/>
</dbReference>
<dbReference type="CDD" id="cd06291">
    <property type="entry name" value="PBP1_Qymf-like"/>
    <property type="match status" value="1"/>
</dbReference>
<dbReference type="CDD" id="cd01392">
    <property type="entry name" value="HTH_LacI"/>
    <property type="match status" value="1"/>
</dbReference>
<dbReference type="RefSeq" id="WP_137641724.1">
    <property type="nucleotide sequence ID" value="NZ_BJEA01000002.1"/>
</dbReference>
<evidence type="ECO:0000256" key="1">
    <source>
        <dbReference type="ARBA" id="ARBA00022491"/>
    </source>
</evidence>
<evidence type="ECO:0000313" key="6">
    <source>
        <dbReference type="EMBL" id="MFB9769986.1"/>
    </source>
</evidence>
<accession>A0ABV5WV20</accession>
<dbReference type="SUPFAM" id="SSF47413">
    <property type="entry name" value="lambda repressor-like DNA-binding domains"/>
    <property type="match status" value="1"/>
</dbReference>
<dbReference type="InterPro" id="IPR028082">
    <property type="entry name" value="Peripla_BP_I"/>
</dbReference>
<evidence type="ECO:0000256" key="3">
    <source>
        <dbReference type="ARBA" id="ARBA00023125"/>
    </source>
</evidence>
<dbReference type="PANTHER" id="PTHR30146:SF95">
    <property type="entry name" value="RIBOSE OPERON REPRESSOR"/>
    <property type="match status" value="1"/>
</dbReference>
<name>A0ABV5WV20_9LACO</name>
<dbReference type="InterPro" id="IPR046335">
    <property type="entry name" value="LacI/GalR-like_sensor"/>
</dbReference>
<dbReference type="InterPro" id="IPR000843">
    <property type="entry name" value="HTH_LacI"/>
</dbReference>
<evidence type="ECO:0000256" key="4">
    <source>
        <dbReference type="ARBA" id="ARBA00023163"/>
    </source>
</evidence>
<keyword evidence="3 6" id="KW-0238">DNA-binding</keyword>
<dbReference type="Proteomes" id="UP001589691">
    <property type="component" value="Unassembled WGS sequence"/>
</dbReference>
<dbReference type="PROSITE" id="PS50932">
    <property type="entry name" value="HTH_LACI_2"/>
    <property type="match status" value="1"/>
</dbReference>
<dbReference type="Gene3D" id="3.40.50.2300">
    <property type="match status" value="2"/>
</dbReference>
<dbReference type="Pfam" id="PF13377">
    <property type="entry name" value="Peripla_BP_3"/>
    <property type="match status" value="1"/>
</dbReference>
<comment type="caution">
    <text evidence="6">The sequence shown here is derived from an EMBL/GenBank/DDBJ whole genome shotgun (WGS) entry which is preliminary data.</text>
</comment>
<dbReference type="Gene3D" id="1.10.260.40">
    <property type="entry name" value="lambda repressor-like DNA-binding domains"/>
    <property type="match status" value="1"/>
</dbReference>
<protein>
    <submittedName>
        <fullName evidence="6">LacI family DNA-binding transcriptional regulator</fullName>
    </submittedName>
</protein>
<feature type="domain" description="HTH lacI-type" evidence="5">
    <location>
        <begin position="2"/>
        <end position="56"/>
    </location>
</feature>
<dbReference type="SUPFAM" id="SSF53822">
    <property type="entry name" value="Periplasmic binding protein-like I"/>
    <property type="match status" value="1"/>
</dbReference>
<evidence type="ECO:0000313" key="7">
    <source>
        <dbReference type="Proteomes" id="UP001589691"/>
    </source>
</evidence>
<evidence type="ECO:0000259" key="5">
    <source>
        <dbReference type="PROSITE" id="PS50932"/>
    </source>
</evidence>
<keyword evidence="1" id="KW-0678">Repressor</keyword>
<proteinExistence type="predicted"/>
<gene>
    <name evidence="6" type="ORF">ACFFLI_08955</name>
</gene>
<dbReference type="GO" id="GO:0003677">
    <property type="term" value="F:DNA binding"/>
    <property type="evidence" value="ECO:0007669"/>
    <property type="project" value="UniProtKB-KW"/>
</dbReference>
<keyword evidence="2" id="KW-0805">Transcription regulation</keyword>
<dbReference type="SMART" id="SM00354">
    <property type="entry name" value="HTH_LACI"/>
    <property type="match status" value="1"/>
</dbReference>
<reference evidence="6 7" key="1">
    <citation type="submission" date="2024-09" db="EMBL/GenBank/DDBJ databases">
        <authorList>
            <person name="Sun Q."/>
            <person name="Mori K."/>
        </authorList>
    </citation>
    <scope>NUCLEOTIDE SEQUENCE [LARGE SCALE GENOMIC DNA]</scope>
    <source>
        <strain evidence="6 7">TBRC 4576</strain>
    </source>
</reference>
<dbReference type="InterPro" id="IPR010982">
    <property type="entry name" value="Lambda_DNA-bd_dom_sf"/>
</dbReference>
<dbReference type="PRINTS" id="PR00036">
    <property type="entry name" value="HTHLACI"/>
</dbReference>
<dbReference type="Pfam" id="PF00356">
    <property type="entry name" value="LacI"/>
    <property type="match status" value="1"/>
</dbReference>
<organism evidence="6 7">
    <name type="scientific">Lactiplantibacillus modestisalitolerans</name>
    <dbReference type="NCBI Taxonomy" id="1457219"/>
    <lineage>
        <taxon>Bacteria</taxon>
        <taxon>Bacillati</taxon>
        <taxon>Bacillota</taxon>
        <taxon>Bacilli</taxon>
        <taxon>Lactobacillales</taxon>
        <taxon>Lactobacillaceae</taxon>
        <taxon>Lactiplantibacillus</taxon>
    </lineage>
</organism>
<keyword evidence="7" id="KW-1185">Reference proteome</keyword>